<feature type="compositionally biased region" description="Basic and acidic residues" evidence="1">
    <location>
        <begin position="15"/>
        <end position="25"/>
    </location>
</feature>
<gene>
    <name evidence="2" type="ORF">EVAR_34211_1</name>
</gene>
<dbReference type="OrthoDB" id="10017160at2759"/>
<dbReference type="EMBL" id="BGZK01000570">
    <property type="protein sequence ID" value="GBP50703.1"/>
    <property type="molecule type" value="Genomic_DNA"/>
</dbReference>
<evidence type="ECO:0000313" key="2">
    <source>
        <dbReference type="EMBL" id="GBP50703.1"/>
    </source>
</evidence>
<accession>A0A4C1WI35</accession>
<keyword evidence="3" id="KW-1185">Reference proteome</keyword>
<sequence>MRRDGSPPAAGRARLKPDTSRGKTEFLSERWHRGRRPGRCEVGITKDCESGSGTKALDVSTAHMGQVSSGSRYWPALAIFYANVKKAFRQPKRNGLSILETCSLLYYCVRIVVDTGRTKNKFDVSRDEKKDNNWNMGNSYLEIDNQFFFGKVRKVLYTNGNAISSLSERGGTGRGRLPHAGTGAARSGNANYTFNVSNWFNEFKHGRTNVTDNLRERRSFTVTTKDISVVRLMIQTDKIDLPADSDKFIHRYESSTQNPS</sequence>
<dbReference type="AlphaFoldDB" id="A0A4C1WI35"/>
<proteinExistence type="predicted"/>
<organism evidence="2 3">
    <name type="scientific">Eumeta variegata</name>
    <name type="common">Bagworm moth</name>
    <name type="synonym">Eumeta japonica</name>
    <dbReference type="NCBI Taxonomy" id="151549"/>
    <lineage>
        <taxon>Eukaryota</taxon>
        <taxon>Metazoa</taxon>
        <taxon>Ecdysozoa</taxon>
        <taxon>Arthropoda</taxon>
        <taxon>Hexapoda</taxon>
        <taxon>Insecta</taxon>
        <taxon>Pterygota</taxon>
        <taxon>Neoptera</taxon>
        <taxon>Endopterygota</taxon>
        <taxon>Lepidoptera</taxon>
        <taxon>Glossata</taxon>
        <taxon>Ditrysia</taxon>
        <taxon>Tineoidea</taxon>
        <taxon>Psychidae</taxon>
        <taxon>Oiketicinae</taxon>
        <taxon>Eumeta</taxon>
    </lineage>
</organism>
<reference evidence="2 3" key="1">
    <citation type="journal article" date="2019" name="Commun. Biol.">
        <title>The bagworm genome reveals a unique fibroin gene that provides high tensile strength.</title>
        <authorList>
            <person name="Kono N."/>
            <person name="Nakamura H."/>
            <person name="Ohtoshi R."/>
            <person name="Tomita M."/>
            <person name="Numata K."/>
            <person name="Arakawa K."/>
        </authorList>
    </citation>
    <scope>NUCLEOTIDE SEQUENCE [LARGE SCALE GENOMIC DNA]</scope>
</reference>
<evidence type="ECO:0000313" key="3">
    <source>
        <dbReference type="Proteomes" id="UP000299102"/>
    </source>
</evidence>
<protein>
    <submittedName>
        <fullName evidence="2">Uncharacterized protein</fullName>
    </submittedName>
</protein>
<dbReference type="Proteomes" id="UP000299102">
    <property type="component" value="Unassembled WGS sequence"/>
</dbReference>
<comment type="caution">
    <text evidence="2">The sequence shown here is derived from an EMBL/GenBank/DDBJ whole genome shotgun (WGS) entry which is preliminary data.</text>
</comment>
<feature type="region of interest" description="Disordered" evidence="1">
    <location>
        <begin position="1"/>
        <end position="25"/>
    </location>
</feature>
<name>A0A4C1WI35_EUMVA</name>
<evidence type="ECO:0000256" key="1">
    <source>
        <dbReference type="SAM" id="MobiDB-lite"/>
    </source>
</evidence>